<dbReference type="WBParaSite" id="NBR_0001501601-mRNA-1">
    <property type="protein sequence ID" value="NBR_0001501601-mRNA-1"/>
    <property type="gene ID" value="NBR_0001501601"/>
</dbReference>
<evidence type="ECO:0000313" key="1">
    <source>
        <dbReference type="EMBL" id="VDL78611.1"/>
    </source>
</evidence>
<keyword evidence="2" id="KW-1185">Reference proteome</keyword>
<evidence type="ECO:0000313" key="3">
    <source>
        <dbReference type="WBParaSite" id="NBR_0001501601-mRNA-1"/>
    </source>
</evidence>
<dbReference type="AlphaFoldDB" id="A0A0N4YEB3"/>
<sequence>MGWALVFRDVNRRFPAISLESVGLHAIFGVPISAAATFMQASGRTDCCGRVGVAFGLVAAVIGAAPGRVNWFSSADGRNQMAVRPDD</sequence>
<reference evidence="3" key="1">
    <citation type="submission" date="2017-02" db="UniProtKB">
        <authorList>
            <consortium name="WormBaseParasite"/>
        </authorList>
    </citation>
    <scope>IDENTIFICATION</scope>
</reference>
<name>A0A0N4YEB3_NIPBR</name>
<gene>
    <name evidence="1" type="ORF">NBR_LOCUS15017</name>
</gene>
<evidence type="ECO:0000313" key="2">
    <source>
        <dbReference type="Proteomes" id="UP000271162"/>
    </source>
</evidence>
<dbReference type="EMBL" id="UYSL01021571">
    <property type="protein sequence ID" value="VDL78611.1"/>
    <property type="molecule type" value="Genomic_DNA"/>
</dbReference>
<dbReference type="Proteomes" id="UP000271162">
    <property type="component" value="Unassembled WGS sequence"/>
</dbReference>
<accession>A0A0N4YEB3</accession>
<proteinExistence type="predicted"/>
<organism evidence="3">
    <name type="scientific">Nippostrongylus brasiliensis</name>
    <name type="common">Rat hookworm</name>
    <dbReference type="NCBI Taxonomy" id="27835"/>
    <lineage>
        <taxon>Eukaryota</taxon>
        <taxon>Metazoa</taxon>
        <taxon>Ecdysozoa</taxon>
        <taxon>Nematoda</taxon>
        <taxon>Chromadorea</taxon>
        <taxon>Rhabditida</taxon>
        <taxon>Rhabditina</taxon>
        <taxon>Rhabditomorpha</taxon>
        <taxon>Strongyloidea</taxon>
        <taxon>Heligmosomidae</taxon>
        <taxon>Nippostrongylus</taxon>
    </lineage>
</organism>
<protein>
    <submittedName>
        <fullName evidence="3">MFS transporter</fullName>
    </submittedName>
</protein>
<reference evidence="1 2" key="2">
    <citation type="submission" date="2018-11" db="EMBL/GenBank/DDBJ databases">
        <authorList>
            <consortium name="Pathogen Informatics"/>
        </authorList>
    </citation>
    <scope>NUCLEOTIDE SEQUENCE [LARGE SCALE GENOMIC DNA]</scope>
</reference>